<evidence type="ECO:0000313" key="1">
    <source>
        <dbReference type="Proteomes" id="UP000504629"/>
    </source>
</evidence>
<dbReference type="PANTHER" id="PTHR33939">
    <property type="entry name" value="PROTEIN CBG22215"/>
    <property type="match status" value="1"/>
</dbReference>
<dbReference type="InterPro" id="IPR036397">
    <property type="entry name" value="RNaseH_sf"/>
</dbReference>
<dbReference type="KEGG" id="bman:114247384"/>
<gene>
    <name evidence="2" type="primary">LOC114247384</name>
</gene>
<dbReference type="RefSeq" id="XP_028036142.1">
    <property type="nucleotide sequence ID" value="XM_028180341.1"/>
</dbReference>
<dbReference type="Proteomes" id="UP000504629">
    <property type="component" value="Unplaced"/>
</dbReference>
<accession>A0A6J2K574</accession>
<keyword evidence="1" id="KW-1185">Reference proteome</keyword>
<dbReference type="GeneID" id="114247384"/>
<reference evidence="2" key="1">
    <citation type="submission" date="2025-08" db="UniProtKB">
        <authorList>
            <consortium name="RefSeq"/>
        </authorList>
    </citation>
    <scope>IDENTIFICATION</scope>
    <source>
        <tissue evidence="2">Silk gland</tissue>
    </source>
</reference>
<sequence>MPKPFKSSAREIVLKVRAFCEREKANQAPLIRLDQVRARVAAMTGMSEKTVSRITKEGEVAVSTSQKLKSPGKHRQKRKTVDLDDFDLCALRNKIHEMYTVRKVVPTLNKLLIELRNDINFGGGRTTLWKILKRIGFQYKKCGSKRNILMERHDIVAWRRKYIDTMRINRVEGRPIVFLDETYIHASYAVQKCWQKGDEDGVLTRYSPGTRWIIVNAGGEMGFISNAQSIFKSQSKSGDYHDDMNRTNFMKWLSEKLIPNLPPNSLVVMDNAPYQIQVNKASTMSSSKLQMQEWITNKELSYLPTMLKAELYQIIKEHKEAPIYEADQLLISHGYKLVRLPPLSL</sequence>
<organism evidence="1 2">
    <name type="scientific">Bombyx mandarina</name>
    <name type="common">Wild silk moth</name>
    <name type="synonym">Wild silkworm</name>
    <dbReference type="NCBI Taxonomy" id="7092"/>
    <lineage>
        <taxon>Eukaryota</taxon>
        <taxon>Metazoa</taxon>
        <taxon>Ecdysozoa</taxon>
        <taxon>Arthropoda</taxon>
        <taxon>Hexapoda</taxon>
        <taxon>Insecta</taxon>
        <taxon>Pterygota</taxon>
        <taxon>Neoptera</taxon>
        <taxon>Endopterygota</taxon>
        <taxon>Lepidoptera</taxon>
        <taxon>Glossata</taxon>
        <taxon>Ditrysia</taxon>
        <taxon>Bombycoidea</taxon>
        <taxon>Bombycidae</taxon>
        <taxon>Bombycinae</taxon>
        <taxon>Bombyx</taxon>
    </lineage>
</organism>
<dbReference type="Gene3D" id="3.30.420.10">
    <property type="entry name" value="Ribonuclease H-like superfamily/Ribonuclease H"/>
    <property type="match status" value="1"/>
</dbReference>
<name>A0A6J2K574_BOMMA</name>
<proteinExistence type="predicted"/>
<dbReference type="GO" id="GO:0003676">
    <property type="term" value="F:nucleic acid binding"/>
    <property type="evidence" value="ECO:0007669"/>
    <property type="project" value="InterPro"/>
</dbReference>
<dbReference type="OrthoDB" id="2266637at2759"/>
<dbReference type="AlphaFoldDB" id="A0A6J2K574"/>
<protein>
    <submittedName>
        <fullName evidence="2">Uncharacterized protein LOC114247384</fullName>
    </submittedName>
</protein>
<evidence type="ECO:0000313" key="2">
    <source>
        <dbReference type="RefSeq" id="XP_028036142.1"/>
    </source>
</evidence>
<dbReference type="PANTHER" id="PTHR33939:SF1">
    <property type="entry name" value="DUF4371 DOMAIN-CONTAINING PROTEIN"/>
    <property type="match status" value="1"/>
</dbReference>